<evidence type="ECO:0000256" key="7">
    <source>
        <dbReference type="ARBA" id="ARBA00022741"/>
    </source>
</evidence>
<keyword evidence="10" id="KW-0030">Aminoacyl-tRNA synthetase</keyword>
<evidence type="ECO:0000256" key="3">
    <source>
        <dbReference type="ARBA" id="ARBA00010728"/>
    </source>
</evidence>
<dbReference type="PROSITE" id="PS50862">
    <property type="entry name" value="AA_TRNA_LIGASE_II"/>
    <property type="match status" value="1"/>
</dbReference>
<feature type="domain" description="Aminoacyl-transfer RNA synthetases class-II family profile" evidence="15">
    <location>
        <begin position="59"/>
        <end position="215"/>
    </location>
</feature>
<dbReference type="Gene3D" id="3.30.930.10">
    <property type="entry name" value="Bira Bifunctional Protein, Domain 2"/>
    <property type="match status" value="2"/>
</dbReference>
<evidence type="ECO:0000256" key="1">
    <source>
        <dbReference type="ARBA" id="ARBA00004496"/>
    </source>
</evidence>
<dbReference type="AlphaFoldDB" id="A0A6P6RQQ4"/>
<dbReference type="Proteomes" id="UP000515125">
    <property type="component" value="Unplaced"/>
</dbReference>
<dbReference type="InterPro" id="IPR045864">
    <property type="entry name" value="aa-tRNA-synth_II/BPL/LPL"/>
</dbReference>
<dbReference type="GO" id="GO:0004828">
    <property type="term" value="F:serine-tRNA ligase activity"/>
    <property type="evidence" value="ECO:0007669"/>
    <property type="project" value="UniProtKB-EC"/>
</dbReference>
<proteinExistence type="inferred from homology"/>
<comment type="catalytic activity">
    <reaction evidence="13">
        <text>tRNA(Sec) + L-serine + ATP = L-seryl-tRNA(Sec) + AMP + diphosphate + H(+)</text>
        <dbReference type="Rhea" id="RHEA:42580"/>
        <dbReference type="Rhea" id="RHEA-COMP:9742"/>
        <dbReference type="Rhea" id="RHEA-COMP:10128"/>
        <dbReference type="ChEBI" id="CHEBI:15378"/>
        <dbReference type="ChEBI" id="CHEBI:30616"/>
        <dbReference type="ChEBI" id="CHEBI:33019"/>
        <dbReference type="ChEBI" id="CHEBI:33384"/>
        <dbReference type="ChEBI" id="CHEBI:78442"/>
        <dbReference type="ChEBI" id="CHEBI:78533"/>
        <dbReference type="ChEBI" id="CHEBI:456215"/>
        <dbReference type="EC" id="6.1.1.11"/>
    </reaction>
</comment>
<evidence type="ECO:0000256" key="14">
    <source>
        <dbReference type="ARBA" id="ARBA00048823"/>
    </source>
</evidence>
<evidence type="ECO:0000256" key="2">
    <source>
        <dbReference type="ARBA" id="ARBA00005045"/>
    </source>
</evidence>
<dbReference type="GO" id="GO:0006434">
    <property type="term" value="P:seryl-tRNA aminoacylation"/>
    <property type="evidence" value="ECO:0007669"/>
    <property type="project" value="InterPro"/>
</dbReference>
<evidence type="ECO:0000256" key="12">
    <source>
        <dbReference type="ARBA" id="ARBA00033352"/>
    </source>
</evidence>
<comment type="subcellular location">
    <subcellularLocation>
        <location evidence="1">Cytoplasm</location>
    </subcellularLocation>
</comment>
<dbReference type="OrthoDB" id="10264585at2759"/>
<keyword evidence="8" id="KW-0067">ATP-binding</keyword>
<dbReference type="PANTHER" id="PTHR43697">
    <property type="entry name" value="SERYL-TRNA SYNTHETASE"/>
    <property type="match status" value="1"/>
</dbReference>
<protein>
    <recommendedName>
        <fullName evidence="4">serine--tRNA ligase</fullName>
        <ecNumber evidence="4">6.1.1.11</ecNumber>
    </recommendedName>
    <alternativeName>
        <fullName evidence="11">Seryl-tRNA synthetase</fullName>
    </alternativeName>
    <alternativeName>
        <fullName evidence="12">Seryl-tRNA(Ser/Sec) synthetase</fullName>
    </alternativeName>
</protein>
<comment type="catalytic activity">
    <reaction evidence="14">
        <text>tRNA(Ser) + L-serine + ATP = L-seryl-tRNA(Ser) + AMP + diphosphate + H(+)</text>
        <dbReference type="Rhea" id="RHEA:12292"/>
        <dbReference type="Rhea" id="RHEA-COMP:9669"/>
        <dbReference type="Rhea" id="RHEA-COMP:9703"/>
        <dbReference type="ChEBI" id="CHEBI:15378"/>
        <dbReference type="ChEBI" id="CHEBI:30616"/>
        <dbReference type="ChEBI" id="CHEBI:33019"/>
        <dbReference type="ChEBI" id="CHEBI:33384"/>
        <dbReference type="ChEBI" id="CHEBI:78442"/>
        <dbReference type="ChEBI" id="CHEBI:78533"/>
        <dbReference type="ChEBI" id="CHEBI:456215"/>
        <dbReference type="EC" id="6.1.1.11"/>
    </reaction>
</comment>
<dbReference type="GO" id="GO:0005524">
    <property type="term" value="F:ATP binding"/>
    <property type="evidence" value="ECO:0007669"/>
    <property type="project" value="UniProtKB-KW"/>
</dbReference>
<dbReference type="InterPro" id="IPR002317">
    <property type="entry name" value="Ser-tRNA-ligase_type_1"/>
</dbReference>
<evidence type="ECO:0000256" key="9">
    <source>
        <dbReference type="ARBA" id="ARBA00022917"/>
    </source>
</evidence>
<accession>A0A6P6RQQ4</accession>
<evidence type="ECO:0000256" key="4">
    <source>
        <dbReference type="ARBA" id="ARBA00012840"/>
    </source>
</evidence>
<evidence type="ECO:0000256" key="10">
    <source>
        <dbReference type="ARBA" id="ARBA00023146"/>
    </source>
</evidence>
<reference evidence="17" key="1">
    <citation type="submission" date="2025-08" db="UniProtKB">
        <authorList>
            <consortium name="RefSeq"/>
        </authorList>
    </citation>
    <scope>IDENTIFICATION</scope>
</reference>
<sequence>MPPCCACGSTCGPRRSALEGTGQLPHLEAEAFRLDQRHLAAGETMYLSPTAEVPLIGLYSNEDGNYGSEHRGLYRQRTFYKTELAAVCTPEDSETLHWAFLQHVEQMLQCLELPYRVVQLCDGEMGNAAALCFDVEVWMPALGRFLEVSSISNCRDYQVICTATAPATKQQQQGQHDGVRQQKQRPQYCHTLNASALAVGRTLAALVENHKRLMPNGELAIRLPPPLRPYFKGATFVTKDD</sequence>
<dbReference type="SUPFAM" id="SSF55681">
    <property type="entry name" value="Class II aaRS and biotin synthetases"/>
    <property type="match status" value="1"/>
</dbReference>
<dbReference type="Pfam" id="PF00587">
    <property type="entry name" value="tRNA-synt_2b"/>
    <property type="match status" value="1"/>
</dbReference>
<name>A0A6P6RQQ4_9EIME</name>
<dbReference type="RefSeq" id="XP_026190116.1">
    <property type="nucleotide sequence ID" value="XM_026334331.1"/>
</dbReference>
<keyword evidence="16" id="KW-1185">Reference proteome</keyword>
<keyword evidence="9" id="KW-0648">Protein biosynthesis</keyword>
<evidence type="ECO:0000259" key="15">
    <source>
        <dbReference type="PROSITE" id="PS50862"/>
    </source>
</evidence>
<comment type="pathway">
    <text evidence="2">Aminoacyl-tRNA biosynthesis; selenocysteinyl-tRNA(Sec) biosynthesis; L-seryl-tRNA(Sec) from L-serine and tRNA(Sec): step 1/1.</text>
</comment>
<evidence type="ECO:0000256" key="8">
    <source>
        <dbReference type="ARBA" id="ARBA00022840"/>
    </source>
</evidence>
<evidence type="ECO:0000313" key="17">
    <source>
        <dbReference type="RefSeq" id="XP_026190116.1"/>
    </source>
</evidence>
<dbReference type="GO" id="GO:0005737">
    <property type="term" value="C:cytoplasm"/>
    <property type="evidence" value="ECO:0007669"/>
    <property type="project" value="UniProtKB-SubCell"/>
</dbReference>
<gene>
    <name evidence="17" type="primary">LOC34623675</name>
</gene>
<organism evidence="16 17">
    <name type="scientific">Cyclospora cayetanensis</name>
    <dbReference type="NCBI Taxonomy" id="88456"/>
    <lineage>
        <taxon>Eukaryota</taxon>
        <taxon>Sar</taxon>
        <taxon>Alveolata</taxon>
        <taxon>Apicomplexa</taxon>
        <taxon>Conoidasida</taxon>
        <taxon>Coccidia</taxon>
        <taxon>Eucoccidiorida</taxon>
        <taxon>Eimeriorina</taxon>
        <taxon>Eimeriidae</taxon>
        <taxon>Cyclospora</taxon>
    </lineage>
</organism>
<evidence type="ECO:0000256" key="11">
    <source>
        <dbReference type="ARBA" id="ARBA00031113"/>
    </source>
</evidence>
<evidence type="ECO:0000256" key="5">
    <source>
        <dbReference type="ARBA" id="ARBA00022490"/>
    </source>
</evidence>
<keyword evidence="7" id="KW-0547">Nucleotide-binding</keyword>
<keyword evidence="6" id="KW-0436">Ligase</keyword>
<comment type="similarity">
    <text evidence="3">Belongs to the class-II aminoacyl-tRNA synthetase family. Type-1 seryl-tRNA synthetase subfamily.</text>
</comment>
<dbReference type="PRINTS" id="PR00981">
    <property type="entry name" value="TRNASYNTHSER"/>
</dbReference>
<dbReference type="InterPro" id="IPR002314">
    <property type="entry name" value="aa-tRNA-synt_IIb"/>
</dbReference>
<dbReference type="EC" id="6.1.1.11" evidence="4"/>
<evidence type="ECO:0000256" key="13">
    <source>
        <dbReference type="ARBA" id="ARBA00047929"/>
    </source>
</evidence>
<evidence type="ECO:0000313" key="16">
    <source>
        <dbReference type="Proteomes" id="UP000515125"/>
    </source>
</evidence>
<dbReference type="GeneID" id="34623675"/>
<evidence type="ECO:0000256" key="6">
    <source>
        <dbReference type="ARBA" id="ARBA00022598"/>
    </source>
</evidence>
<dbReference type="InterPro" id="IPR006195">
    <property type="entry name" value="aa-tRNA-synth_II"/>
</dbReference>
<keyword evidence="5" id="KW-0963">Cytoplasm</keyword>
<dbReference type="PANTHER" id="PTHR43697:SF1">
    <property type="entry name" value="SERINE--TRNA LIGASE"/>
    <property type="match status" value="1"/>
</dbReference>